<evidence type="ECO:0000256" key="5">
    <source>
        <dbReference type="ARBA" id="ARBA00018266"/>
    </source>
</evidence>
<evidence type="ECO:0000256" key="8">
    <source>
        <dbReference type="ARBA" id="ARBA00022833"/>
    </source>
</evidence>
<dbReference type="Gene3D" id="3.40.140.10">
    <property type="entry name" value="Cytidine Deaminase, domain 2"/>
    <property type="match status" value="1"/>
</dbReference>
<dbReference type="RefSeq" id="WP_141197164.1">
    <property type="nucleotide sequence ID" value="NZ_CP041186.1"/>
</dbReference>
<organism evidence="16 17">
    <name type="scientific">Persicimonas caeni</name>
    <dbReference type="NCBI Taxonomy" id="2292766"/>
    <lineage>
        <taxon>Bacteria</taxon>
        <taxon>Deltaproteobacteria</taxon>
        <taxon>Bradymonadales</taxon>
        <taxon>Bradymonadaceae</taxon>
        <taxon>Persicimonas</taxon>
    </lineage>
</organism>
<sequence>MTNATDITDEQWQRLYEAALAAQKNAYAPYSKFPVGAAFLMDSGEVYAGCNVENASNGATVCAERTAIGNAVAHGERRPVALAVVTNLEAPAAPCGICRQVLAEFADDLPILMSNPEGDREFTTLDELLPHRFGPRDLPS</sequence>
<name>A0A4Y6PQR0_PERCE</name>
<protein>
    <recommendedName>
        <fullName evidence="5 14">Cytidine deaminase</fullName>
        <ecNumber evidence="4 14">3.5.4.5</ecNumber>
    </recommendedName>
    <alternativeName>
        <fullName evidence="9 14">Cytidine aminohydrolase</fullName>
    </alternativeName>
</protein>
<feature type="binding site" evidence="13">
    <location>
        <position position="98"/>
    </location>
    <ligand>
        <name>Zn(2+)</name>
        <dbReference type="ChEBI" id="CHEBI:29105"/>
        <note>catalytic</note>
    </ligand>
</feature>
<dbReference type="SUPFAM" id="SSF53927">
    <property type="entry name" value="Cytidine deaminase-like"/>
    <property type="match status" value="1"/>
</dbReference>
<evidence type="ECO:0000313" key="17">
    <source>
        <dbReference type="Proteomes" id="UP000315995"/>
    </source>
</evidence>
<dbReference type="AlphaFoldDB" id="A0A4Y6PQR0"/>
<dbReference type="OrthoDB" id="9795347at2"/>
<comment type="catalytic activity">
    <reaction evidence="11 14">
        <text>cytidine + H2O + H(+) = uridine + NH4(+)</text>
        <dbReference type="Rhea" id="RHEA:16069"/>
        <dbReference type="ChEBI" id="CHEBI:15377"/>
        <dbReference type="ChEBI" id="CHEBI:15378"/>
        <dbReference type="ChEBI" id="CHEBI:16704"/>
        <dbReference type="ChEBI" id="CHEBI:17562"/>
        <dbReference type="ChEBI" id="CHEBI:28938"/>
        <dbReference type="EC" id="3.5.4.5"/>
    </reaction>
</comment>
<accession>A0A5B8Y6D5</accession>
<evidence type="ECO:0000259" key="15">
    <source>
        <dbReference type="PROSITE" id="PS51747"/>
    </source>
</evidence>
<dbReference type="NCBIfam" id="TIGR01354">
    <property type="entry name" value="cyt_deam_tetra"/>
    <property type="match status" value="1"/>
</dbReference>
<dbReference type="NCBIfam" id="NF004064">
    <property type="entry name" value="PRK05578.1"/>
    <property type="match status" value="1"/>
</dbReference>
<accession>A0A4Y6PQR0</accession>
<proteinExistence type="inferred from homology"/>
<comment type="cofactor">
    <cofactor evidence="1 13 14">
        <name>Zn(2+)</name>
        <dbReference type="ChEBI" id="CHEBI:29105"/>
    </cofactor>
</comment>
<dbReference type="GO" id="GO:0005829">
    <property type="term" value="C:cytosol"/>
    <property type="evidence" value="ECO:0007669"/>
    <property type="project" value="TreeGrafter"/>
</dbReference>
<dbReference type="Pfam" id="PF00383">
    <property type="entry name" value="dCMP_cyt_deam_1"/>
    <property type="match status" value="1"/>
</dbReference>
<feature type="binding site" evidence="13">
    <location>
        <position position="95"/>
    </location>
    <ligand>
        <name>Zn(2+)</name>
        <dbReference type="ChEBI" id="CHEBI:29105"/>
        <note>catalytic</note>
    </ligand>
</feature>
<keyword evidence="8 13" id="KW-0862">Zinc</keyword>
<comment type="catalytic activity">
    <reaction evidence="10 14">
        <text>2'-deoxycytidine + H2O + H(+) = 2'-deoxyuridine + NH4(+)</text>
        <dbReference type="Rhea" id="RHEA:13433"/>
        <dbReference type="ChEBI" id="CHEBI:15377"/>
        <dbReference type="ChEBI" id="CHEBI:15378"/>
        <dbReference type="ChEBI" id="CHEBI:15698"/>
        <dbReference type="ChEBI" id="CHEBI:16450"/>
        <dbReference type="ChEBI" id="CHEBI:28938"/>
        <dbReference type="EC" id="3.5.4.5"/>
    </reaction>
</comment>
<dbReference type="InterPro" id="IPR016193">
    <property type="entry name" value="Cytidine_deaminase-like"/>
</dbReference>
<evidence type="ECO:0000256" key="13">
    <source>
        <dbReference type="PIRSR" id="PIRSR606262-3"/>
    </source>
</evidence>
<dbReference type="GO" id="GO:0004126">
    <property type="term" value="F:cytidine deaminase activity"/>
    <property type="evidence" value="ECO:0007669"/>
    <property type="project" value="UniProtKB-UniRule"/>
</dbReference>
<dbReference type="GO" id="GO:0055086">
    <property type="term" value="P:nucleobase-containing small molecule metabolic process"/>
    <property type="evidence" value="ECO:0007669"/>
    <property type="project" value="UniProtKB-ARBA"/>
</dbReference>
<dbReference type="InterPro" id="IPR002125">
    <property type="entry name" value="CMP_dCMP_dom"/>
</dbReference>
<evidence type="ECO:0000256" key="3">
    <source>
        <dbReference type="ARBA" id="ARBA00006576"/>
    </source>
</evidence>
<dbReference type="PROSITE" id="PS51747">
    <property type="entry name" value="CYT_DCMP_DEAMINASES_2"/>
    <property type="match status" value="1"/>
</dbReference>
<dbReference type="FunFam" id="3.40.140.10:FF:000008">
    <property type="entry name" value="Cytidine deaminase"/>
    <property type="match status" value="1"/>
</dbReference>
<dbReference type="PANTHER" id="PTHR11644:SF2">
    <property type="entry name" value="CYTIDINE DEAMINASE"/>
    <property type="match status" value="1"/>
</dbReference>
<keyword evidence="6 13" id="KW-0479">Metal-binding</keyword>
<feature type="domain" description="CMP/dCMP-type deaminase" evidence="15">
    <location>
        <begin position="10"/>
        <end position="136"/>
    </location>
</feature>
<evidence type="ECO:0000256" key="9">
    <source>
        <dbReference type="ARBA" id="ARBA00032005"/>
    </source>
</evidence>
<keyword evidence="17" id="KW-1185">Reference proteome</keyword>
<dbReference type="Proteomes" id="UP000315995">
    <property type="component" value="Chromosome"/>
</dbReference>
<dbReference type="PANTHER" id="PTHR11644">
    <property type="entry name" value="CYTIDINE DEAMINASE"/>
    <property type="match status" value="1"/>
</dbReference>
<comment type="function">
    <text evidence="2 14">This enzyme scavenges exogenous and endogenous cytidine and 2'-deoxycytidine for UMP synthesis.</text>
</comment>
<evidence type="ECO:0000313" key="16">
    <source>
        <dbReference type="EMBL" id="QDG50672.1"/>
    </source>
</evidence>
<evidence type="ECO:0000256" key="4">
    <source>
        <dbReference type="ARBA" id="ARBA00012783"/>
    </source>
</evidence>
<evidence type="ECO:0000256" key="10">
    <source>
        <dbReference type="ARBA" id="ARBA00049252"/>
    </source>
</evidence>
<dbReference type="InterPro" id="IPR016192">
    <property type="entry name" value="APOBEC/CMP_deaminase_Zn-bd"/>
</dbReference>
<dbReference type="PROSITE" id="PS00903">
    <property type="entry name" value="CYT_DCMP_DEAMINASES_1"/>
    <property type="match status" value="1"/>
</dbReference>
<dbReference type="CDD" id="cd01283">
    <property type="entry name" value="cytidine_deaminase"/>
    <property type="match status" value="1"/>
</dbReference>
<evidence type="ECO:0000256" key="2">
    <source>
        <dbReference type="ARBA" id="ARBA00003949"/>
    </source>
</evidence>
<keyword evidence="7 14" id="KW-0378">Hydrolase</keyword>
<feature type="binding site" evidence="13">
    <location>
        <position position="62"/>
    </location>
    <ligand>
        <name>Zn(2+)</name>
        <dbReference type="ChEBI" id="CHEBI:29105"/>
        <note>catalytic</note>
    </ligand>
</feature>
<dbReference type="InterPro" id="IPR006262">
    <property type="entry name" value="Cyt_deam_tetra"/>
</dbReference>
<feature type="active site" description="Proton donor" evidence="12">
    <location>
        <position position="64"/>
    </location>
</feature>
<dbReference type="GO" id="GO:0042802">
    <property type="term" value="F:identical protein binding"/>
    <property type="evidence" value="ECO:0007669"/>
    <property type="project" value="UniProtKB-ARBA"/>
</dbReference>
<dbReference type="GO" id="GO:0072527">
    <property type="term" value="P:pyrimidine-containing compound metabolic process"/>
    <property type="evidence" value="ECO:0007669"/>
    <property type="project" value="UniProtKB-ARBA"/>
</dbReference>
<evidence type="ECO:0000256" key="6">
    <source>
        <dbReference type="ARBA" id="ARBA00022723"/>
    </source>
</evidence>
<evidence type="ECO:0000256" key="7">
    <source>
        <dbReference type="ARBA" id="ARBA00022801"/>
    </source>
</evidence>
<evidence type="ECO:0000256" key="11">
    <source>
        <dbReference type="ARBA" id="ARBA00049558"/>
    </source>
</evidence>
<dbReference type="GO" id="GO:0008270">
    <property type="term" value="F:zinc ion binding"/>
    <property type="evidence" value="ECO:0007669"/>
    <property type="project" value="UniProtKB-UniRule"/>
</dbReference>
<evidence type="ECO:0000256" key="12">
    <source>
        <dbReference type="PIRSR" id="PIRSR606262-1"/>
    </source>
</evidence>
<evidence type="ECO:0000256" key="1">
    <source>
        <dbReference type="ARBA" id="ARBA00001947"/>
    </source>
</evidence>
<dbReference type="EMBL" id="CP041186">
    <property type="protein sequence ID" value="QDG50672.1"/>
    <property type="molecule type" value="Genomic_DNA"/>
</dbReference>
<dbReference type="EC" id="3.5.4.5" evidence="4 14"/>
<gene>
    <name evidence="16" type="ORF">FIV42_07980</name>
</gene>
<reference evidence="16 17" key="1">
    <citation type="submission" date="2019-06" db="EMBL/GenBank/DDBJ databases">
        <title>Persicimonas caeni gen. nov., sp. nov., a predatory bacterium isolated from solar saltern.</title>
        <authorList>
            <person name="Wang S."/>
        </authorList>
    </citation>
    <scope>NUCLEOTIDE SEQUENCE [LARGE SCALE GENOMIC DNA]</scope>
    <source>
        <strain evidence="16 17">YN101</strain>
    </source>
</reference>
<evidence type="ECO:0000256" key="14">
    <source>
        <dbReference type="RuleBase" id="RU364006"/>
    </source>
</evidence>
<dbReference type="InterPro" id="IPR050202">
    <property type="entry name" value="Cyt/Deoxycyt_deaminase"/>
</dbReference>
<comment type="similarity">
    <text evidence="3 14">Belongs to the cytidine and deoxycytidylate deaminase family.</text>
</comment>